<proteinExistence type="predicted"/>
<protein>
    <submittedName>
        <fullName evidence="1">Uncharacterized protein</fullName>
    </submittedName>
</protein>
<gene>
    <name evidence="1" type="ORF">NEMBOFW57_008026</name>
</gene>
<evidence type="ECO:0000313" key="1">
    <source>
        <dbReference type="EMBL" id="KAG7285732.1"/>
    </source>
</evidence>
<accession>A0AAD4EQL1</accession>
<dbReference type="EMBL" id="JAHCVI010000004">
    <property type="protein sequence ID" value="KAG7285732.1"/>
    <property type="molecule type" value="Genomic_DNA"/>
</dbReference>
<sequence>MEKKAKRTVDYPEWLASTYSPERVSSACQCLSIPAASEATFTATATAEAVTLTDDATITETITNTVTTDIGVVTQTVWTTVVPTPTPSAVPQRAIISVHHKGTGALVGYVYMSSGPAITTDRTLAAVVKFDMPAGATGARRLRLQVEGDSPSALSFHCPVSLELQNYYGSMTLDGNPTPPGSRPVPAASFAYETDIWSVSTETKMLGWEWIANDGAVYSSLSLFRVGGRMYPVGNLVTFNTAFAGVSAVNKYEIALKYQLV</sequence>
<reference evidence="1" key="1">
    <citation type="submission" date="2023-02" db="EMBL/GenBank/DDBJ databases">
        <authorList>
            <person name="Palmer J.M."/>
        </authorList>
    </citation>
    <scope>NUCLEOTIDE SEQUENCE</scope>
    <source>
        <strain evidence="1">FW57</strain>
    </source>
</reference>
<dbReference type="Proteomes" id="UP001197093">
    <property type="component" value="Unassembled WGS sequence"/>
</dbReference>
<keyword evidence="2" id="KW-1185">Reference proteome</keyword>
<name>A0AAD4EQL1_9PEZI</name>
<dbReference type="AlphaFoldDB" id="A0AAD4EQL1"/>
<organism evidence="1 2">
    <name type="scientific">Staphylotrichum longicolle</name>
    <dbReference type="NCBI Taxonomy" id="669026"/>
    <lineage>
        <taxon>Eukaryota</taxon>
        <taxon>Fungi</taxon>
        <taxon>Dikarya</taxon>
        <taxon>Ascomycota</taxon>
        <taxon>Pezizomycotina</taxon>
        <taxon>Sordariomycetes</taxon>
        <taxon>Sordariomycetidae</taxon>
        <taxon>Sordariales</taxon>
        <taxon>Chaetomiaceae</taxon>
        <taxon>Staphylotrichum</taxon>
    </lineage>
</organism>
<comment type="caution">
    <text evidence="1">The sequence shown here is derived from an EMBL/GenBank/DDBJ whole genome shotgun (WGS) entry which is preliminary data.</text>
</comment>
<evidence type="ECO:0000313" key="2">
    <source>
        <dbReference type="Proteomes" id="UP001197093"/>
    </source>
</evidence>